<feature type="chain" id="PRO_5044636922" description="Pro-corazonin" evidence="9">
    <location>
        <begin position="21"/>
        <end position="126"/>
    </location>
</feature>
<accession>A0A6J0C2N3</accession>
<dbReference type="OrthoDB" id="6436322at2759"/>
<gene>
    <name evidence="11 12 13" type="primary">LOC107224993</name>
</gene>
<evidence type="ECO:0000256" key="3">
    <source>
        <dbReference type="ARBA" id="ARBA00014144"/>
    </source>
</evidence>
<evidence type="ECO:0000313" key="13">
    <source>
        <dbReference type="RefSeq" id="XP_046591814.1"/>
    </source>
</evidence>
<evidence type="ECO:0000313" key="12">
    <source>
        <dbReference type="RefSeq" id="XP_046591808.1"/>
    </source>
</evidence>
<evidence type="ECO:0000256" key="6">
    <source>
        <dbReference type="ARBA" id="ARBA00022815"/>
    </source>
</evidence>
<feature type="signal peptide" evidence="9">
    <location>
        <begin position="1"/>
        <end position="20"/>
    </location>
</feature>
<dbReference type="Pfam" id="PF17308">
    <property type="entry name" value="Corazonin"/>
    <property type="match status" value="1"/>
</dbReference>
<reference evidence="11" key="1">
    <citation type="submission" date="2025-04" db="UniProtKB">
        <authorList>
            <consortium name="RefSeq"/>
        </authorList>
    </citation>
    <scope>IDENTIFICATION</scope>
    <source>
        <tissue evidence="12 13">Thorax and Abdomen</tissue>
        <tissue evidence="11">Whole body</tissue>
    </source>
</reference>
<organism evidence="10 11">
    <name type="scientific">Neodiprion lecontei</name>
    <name type="common">Redheaded pine sawfly</name>
    <dbReference type="NCBI Taxonomy" id="441921"/>
    <lineage>
        <taxon>Eukaryota</taxon>
        <taxon>Metazoa</taxon>
        <taxon>Ecdysozoa</taxon>
        <taxon>Arthropoda</taxon>
        <taxon>Hexapoda</taxon>
        <taxon>Insecta</taxon>
        <taxon>Pterygota</taxon>
        <taxon>Neoptera</taxon>
        <taxon>Endopterygota</taxon>
        <taxon>Hymenoptera</taxon>
        <taxon>Tenthredinoidea</taxon>
        <taxon>Diprionidae</taxon>
        <taxon>Diprioninae</taxon>
        <taxon>Neodiprion</taxon>
    </lineage>
</organism>
<dbReference type="RefSeq" id="XP_046591814.1">
    <property type="nucleotide sequence ID" value="XM_046735858.1"/>
</dbReference>
<evidence type="ECO:0000256" key="7">
    <source>
        <dbReference type="ARBA" id="ARBA00023320"/>
    </source>
</evidence>
<evidence type="ECO:0000256" key="9">
    <source>
        <dbReference type="SAM" id="SignalP"/>
    </source>
</evidence>
<dbReference type="GO" id="GO:0071858">
    <property type="term" value="F:corazonin receptor binding"/>
    <property type="evidence" value="ECO:0007669"/>
    <property type="project" value="InterPro"/>
</dbReference>
<dbReference type="Proteomes" id="UP000829291">
    <property type="component" value="Chromosome 1"/>
</dbReference>
<keyword evidence="10" id="KW-1185">Reference proteome</keyword>
<evidence type="ECO:0000256" key="1">
    <source>
        <dbReference type="ARBA" id="ARBA00004613"/>
    </source>
</evidence>
<evidence type="ECO:0000256" key="5">
    <source>
        <dbReference type="ARBA" id="ARBA00022729"/>
    </source>
</evidence>
<feature type="region of interest" description="Disordered" evidence="8">
    <location>
        <begin position="106"/>
        <end position="126"/>
    </location>
</feature>
<evidence type="ECO:0000313" key="10">
    <source>
        <dbReference type="Proteomes" id="UP000829291"/>
    </source>
</evidence>
<feature type="compositionally biased region" description="Polar residues" evidence="8">
    <location>
        <begin position="116"/>
        <end position="126"/>
    </location>
</feature>
<dbReference type="RefSeq" id="XP_015520765.1">
    <property type="nucleotide sequence ID" value="XM_015665279.1"/>
</dbReference>
<dbReference type="GeneID" id="107224993"/>
<keyword evidence="7" id="KW-0527">Neuropeptide</keyword>
<evidence type="ECO:0000256" key="4">
    <source>
        <dbReference type="ARBA" id="ARBA00022525"/>
    </source>
</evidence>
<comment type="similarity">
    <text evidence="2">Belongs to the corazonin family.</text>
</comment>
<dbReference type="AlphaFoldDB" id="A0A6J0C2N3"/>
<dbReference type="CTD" id="12973"/>
<dbReference type="RefSeq" id="XP_046591808.1">
    <property type="nucleotide sequence ID" value="XM_046735852.1"/>
</dbReference>
<protein>
    <recommendedName>
        <fullName evidence="3">Pro-corazonin</fullName>
    </recommendedName>
</protein>
<dbReference type="InterPro" id="IPR020190">
    <property type="entry name" value="Procorazonin"/>
</dbReference>
<keyword evidence="6" id="KW-0027">Amidation</keyword>
<dbReference type="GO" id="GO:0007218">
    <property type="term" value="P:neuropeptide signaling pathway"/>
    <property type="evidence" value="ECO:0007669"/>
    <property type="project" value="UniProtKB-KW"/>
</dbReference>
<keyword evidence="4" id="KW-0964">Secreted</keyword>
<evidence type="ECO:0000256" key="2">
    <source>
        <dbReference type="ARBA" id="ARBA00009635"/>
    </source>
</evidence>
<proteinExistence type="inferred from homology"/>
<evidence type="ECO:0000313" key="11">
    <source>
        <dbReference type="RefSeq" id="XP_015520765.1"/>
    </source>
</evidence>
<dbReference type="GO" id="GO:0045823">
    <property type="term" value="P:positive regulation of heart contraction"/>
    <property type="evidence" value="ECO:0007669"/>
    <property type="project" value="InterPro"/>
</dbReference>
<dbReference type="KEGG" id="nlo:107224993"/>
<dbReference type="GO" id="GO:0005576">
    <property type="term" value="C:extracellular region"/>
    <property type="evidence" value="ECO:0007669"/>
    <property type="project" value="UniProtKB-SubCell"/>
</dbReference>
<sequence>MTRSMTLAICFVSMMALSLAQTFQYSRGWTNGKRSGHPFQGLGGLPSEFGAASAGGEATGSQIVDLPTPCQLQKLKILLRGTAGTDQMYLLPCEVIGNSGLPSSPDFAPAGRFRRSSNPQENNDSY</sequence>
<evidence type="ECO:0000256" key="8">
    <source>
        <dbReference type="SAM" id="MobiDB-lite"/>
    </source>
</evidence>
<comment type="subcellular location">
    <subcellularLocation>
        <location evidence="1">Secreted</location>
    </subcellularLocation>
</comment>
<name>A0A6J0C2N3_NEOLC</name>
<keyword evidence="5 9" id="KW-0732">Signal</keyword>